<feature type="compositionally biased region" description="Polar residues" evidence="4">
    <location>
        <begin position="7"/>
        <end position="23"/>
    </location>
</feature>
<accession>A0ABQ7GKX5</accession>
<keyword evidence="5" id="KW-1133">Transmembrane helix</keyword>
<dbReference type="PANTHER" id="PTHR23012:SF215">
    <property type="entry name" value="RING_FYVE_PHD ZINC FINGER SUPERFAMILY PROTEIN"/>
    <property type="match status" value="1"/>
</dbReference>
<dbReference type="PROSITE" id="PS51292">
    <property type="entry name" value="ZF_RING_CH"/>
    <property type="match status" value="1"/>
</dbReference>
<name>A0ABQ7GKX5_DUNSA</name>
<keyword evidence="5" id="KW-0472">Membrane</keyword>
<evidence type="ECO:0000256" key="5">
    <source>
        <dbReference type="SAM" id="Phobius"/>
    </source>
</evidence>
<dbReference type="EMBL" id="MU069719">
    <property type="protein sequence ID" value="KAF5835178.1"/>
    <property type="molecule type" value="Genomic_DNA"/>
</dbReference>
<comment type="caution">
    <text evidence="7">The sequence shown here is derived from an EMBL/GenBank/DDBJ whole genome shotgun (WGS) entry which is preliminary data.</text>
</comment>
<keyword evidence="2" id="KW-0863">Zinc-finger</keyword>
<organism evidence="7 8">
    <name type="scientific">Dunaliella salina</name>
    <name type="common">Green alga</name>
    <name type="synonym">Protococcus salinus</name>
    <dbReference type="NCBI Taxonomy" id="3046"/>
    <lineage>
        <taxon>Eukaryota</taxon>
        <taxon>Viridiplantae</taxon>
        <taxon>Chlorophyta</taxon>
        <taxon>core chlorophytes</taxon>
        <taxon>Chlorophyceae</taxon>
        <taxon>CS clade</taxon>
        <taxon>Chlamydomonadales</taxon>
        <taxon>Dunaliellaceae</taxon>
        <taxon>Dunaliella</taxon>
    </lineage>
</organism>
<keyword evidence="1" id="KW-0479">Metal-binding</keyword>
<feature type="transmembrane region" description="Helical" evidence="5">
    <location>
        <begin position="141"/>
        <end position="164"/>
    </location>
</feature>
<feature type="domain" description="RING-CH-type" evidence="6">
    <location>
        <begin position="28"/>
        <end position="86"/>
    </location>
</feature>
<evidence type="ECO:0000259" key="6">
    <source>
        <dbReference type="PROSITE" id="PS51292"/>
    </source>
</evidence>
<protein>
    <recommendedName>
        <fullName evidence="6">RING-CH-type domain-containing protein</fullName>
    </recommendedName>
</protein>
<dbReference type="InterPro" id="IPR033275">
    <property type="entry name" value="MARCH-like"/>
</dbReference>
<evidence type="ECO:0000256" key="3">
    <source>
        <dbReference type="ARBA" id="ARBA00022833"/>
    </source>
</evidence>
<dbReference type="SUPFAM" id="SSF57850">
    <property type="entry name" value="RING/U-box"/>
    <property type="match status" value="1"/>
</dbReference>
<dbReference type="InterPro" id="IPR013083">
    <property type="entry name" value="Znf_RING/FYVE/PHD"/>
</dbReference>
<evidence type="ECO:0000256" key="1">
    <source>
        <dbReference type="ARBA" id="ARBA00022723"/>
    </source>
</evidence>
<evidence type="ECO:0000256" key="4">
    <source>
        <dbReference type="SAM" id="MobiDB-lite"/>
    </source>
</evidence>
<dbReference type="PANTHER" id="PTHR23012">
    <property type="entry name" value="RING/FYVE/PHD ZINC FINGER DOMAIN-CONTAINING"/>
    <property type="match status" value="1"/>
</dbReference>
<evidence type="ECO:0000313" key="7">
    <source>
        <dbReference type="EMBL" id="KAF5835178.1"/>
    </source>
</evidence>
<evidence type="ECO:0000256" key="2">
    <source>
        <dbReference type="ARBA" id="ARBA00022771"/>
    </source>
</evidence>
<feature type="region of interest" description="Disordered" evidence="4">
    <location>
        <begin position="1"/>
        <end position="23"/>
    </location>
</feature>
<dbReference type="Gene3D" id="3.30.40.10">
    <property type="entry name" value="Zinc/RING finger domain, C3HC4 (zinc finger)"/>
    <property type="match status" value="1"/>
</dbReference>
<proteinExistence type="predicted"/>
<dbReference type="InterPro" id="IPR011016">
    <property type="entry name" value="Znf_RING-CH"/>
</dbReference>
<keyword evidence="3" id="KW-0862">Zinc</keyword>
<sequence>MEAASPQAHTENGTAAESGAGRQQSSRVAGEFLGECRVCLLSGQDLISSCDCRGTTQFVHFECLARWVREKGSLVCELCHQSYKEPFRTALEEELLSHGHDPECSRIDIVTHSPGVESPAHGHSNGPRGLNRSCWQQPVTVISVAGTILVGVAVPVWIGLIIGLGR</sequence>
<gene>
    <name evidence="7" type="ORF">DUNSADRAFT_7807</name>
</gene>
<reference evidence="7" key="1">
    <citation type="submission" date="2017-08" db="EMBL/GenBank/DDBJ databases">
        <authorList>
            <person name="Polle J.E."/>
            <person name="Barry K."/>
            <person name="Cushman J."/>
            <person name="Schmutz J."/>
            <person name="Tran D."/>
            <person name="Hathwaick L.T."/>
            <person name="Yim W.C."/>
            <person name="Jenkins J."/>
            <person name="Mckie-Krisberg Z.M."/>
            <person name="Prochnik S."/>
            <person name="Lindquist E."/>
            <person name="Dockter R.B."/>
            <person name="Adam C."/>
            <person name="Molina H."/>
            <person name="Bunkerborg J."/>
            <person name="Jin E."/>
            <person name="Buchheim M."/>
            <person name="Magnuson J."/>
        </authorList>
    </citation>
    <scope>NUCLEOTIDE SEQUENCE</scope>
    <source>
        <strain evidence="7">CCAP 19/18</strain>
    </source>
</reference>
<dbReference type="Pfam" id="PF12906">
    <property type="entry name" value="RINGv"/>
    <property type="match status" value="1"/>
</dbReference>
<keyword evidence="8" id="KW-1185">Reference proteome</keyword>
<dbReference type="Proteomes" id="UP000815325">
    <property type="component" value="Unassembled WGS sequence"/>
</dbReference>
<dbReference type="CDD" id="cd16495">
    <property type="entry name" value="RING_CH-C4HC3_MARCH"/>
    <property type="match status" value="1"/>
</dbReference>
<dbReference type="SMART" id="SM00744">
    <property type="entry name" value="RINGv"/>
    <property type="match status" value="1"/>
</dbReference>
<evidence type="ECO:0000313" key="8">
    <source>
        <dbReference type="Proteomes" id="UP000815325"/>
    </source>
</evidence>
<keyword evidence="5" id="KW-0812">Transmembrane</keyword>